<dbReference type="InterPro" id="IPR001078">
    <property type="entry name" value="2-oxoacid_DH_actylTfrase"/>
</dbReference>
<dbReference type="InterPro" id="IPR004167">
    <property type="entry name" value="PSBD"/>
</dbReference>
<dbReference type="CDD" id="cd06849">
    <property type="entry name" value="lipoyl_domain"/>
    <property type="match status" value="1"/>
</dbReference>
<dbReference type="Proteomes" id="UP000190989">
    <property type="component" value="Unassembled WGS sequence"/>
</dbReference>
<dbReference type="InterPro" id="IPR000089">
    <property type="entry name" value="Biotin_lipoyl"/>
</dbReference>
<dbReference type="InterPro" id="IPR045257">
    <property type="entry name" value="E2/Pdx1"/>
</dbReference>
<name>A0A1U6IJ18_9SPHN</name>
<dbReference type="STRING" id="428990.SAMN06295987_107101"/>
<gene>
    <name evidence="9" type="ORF">SAMN06295987_107101</name>
</gene>
<proteinExistence type="inferred from homology"/>
<dbReference type="EMBL" id="FVZE01000007">
    <property type="protein sequence ID" value="SLK07987.1"/>
    <property type="molecule type" value="Genomic_DNA"/>
</dbReference>
<evidence type="ECO:0000256" key="5">
    <source>
        <dbReference type="RuleBase" id="RU003423"/>
    </source>
</evidence>
<dbReference type="PANTHER" id="PTHR23151">
    <property type="entry name" value="DIHYDROLIPOAMIDE ACETYL/SUCCINYL-TRANSFERASE-RELATED"/>
    <property type="match status" value="1"/>
</dbReference>
<dbReference type="PROSITE" id="PS50968">
    <property type="entry name" value="BIOTINYL_LIPOYL"/>
    <property type="match status" value="1"/>
</dbReference>
<dbReference type="InterPro" id="IPR011053">
    <property type="entry name" value="Single_hybrid_motif"/>
</dbReference>
<evidence type="ECO:0000259" key="8">
    <source>
        <dbReference type="PROSITE" id="PS51826"/>
    </source>
</evidence>
<sequence>MALELRMPALSPTMEKGTLARWLVGIGDVVKAGDIIAEIETDKATMEYESADEGRVEALLVPDGSTDVKVGTVIATLADADAPQATPAASAPAAPPAAPAAVATPAPAPAAANPAPAPAPAPLITDDPRATPLAVRLASAHAIDLAGIPGSGPRGKIVRADLGLAPVAPAPVAALAPAPAPAPAADIAPPPAGVPVETVRLSEIRKTIARRLTQSKQTVPHFYLTARCRLDPLLALRTEINASLAATGIKISVNDILIKAMARAMSQVPEVNVQFGGDSLHRFARVDIAMAVAIDGGLITPVIRDVGNASLSAIAVQSKALAEKARVGKLLPEDWQGGTATISNLGMFGIDQMFPVINPPQALILGAAAAIEQPWKVDGQIALASIMAASASFDHRAIDGADAARFMAALKFAIESPIQLLC</sequence>
<dbReference type="AlphaFoldDB" id="A0A1U6IJ18"/>
<dbReference type="GO" id="GO:0006086">
    <property type="term" value="P:pyruvate decarboxylation to acetyl-CoA"/>
    <property type="evidence" value="ECO:0007669"/>
    <property type="project" value="InterPro"/>
</dbReference>
<comment type="cofactor">
    <cofactor evidence="1 5">
        <name>(R)-lipoate</name>
        <dbReference type="ChEBI" id="CHEBI:83088"/>
    </cofactor>
</comment>
<evidence type="ECO:0000259" key="7">
    <source>
        <dbReference type="PROSITE" id="PS50968"/>
    </source>
</evidence>
<comment type="function">
    <text evidence="4">The pyruvate dehydrogenase complex catalyzes the overall conversion of pyruvate to acetyl-CoA and CO(2). It contains multiple copies of three enzymatic components: pyruvate dehydrogenase (E1), dihydrolipoamide acetyltransferase (E2) and lipoamide dehydrogenase (E3).</text>
</comment>
<evidence type="ECO:0000256" key="4">
    <source>
        <dbReference type="ARBA" id="ARBA00025211"/>
    </source>
</evidence>
<accession>A0A1U6IJ18</accession>
<dbReference type="GO" id="GO:0016746">
    <property type="term" value="F:acyltransferase activity"/>
    <property type="evidence" value="ECO:0007669"/>
    <property type="project" value="UniProtKB-KW"/>
</dbReference>
<feature type="region of interest" description="Disordered" evidence="6">
    <location>
        <begin position="86"/>
        <end position="125"/>
    </location>
</feature>
<dbReference type="FunFam" id="2.40.50.100:FF:000010">
    <property type="entry name" value="Acetyltransferase component of pyruvate dehydrogenase complex"/>
    <property type="match status" value="1"/>
</dbReference>
<keyword evidence="3 5" id="KW-0450">Lipoyl</keyword>
<feature type="compositionally biased region" description="Low complexity" evidence="6">
    <location>
        <begin position="99"/>
        <end position="114"/>
    </location>
</feature>
<dbReference type="SUPFAM" id="SSF52777">
    <property type="entry name" value="CoA-dependent acyltransferases"/>
    <property type="match status" value="1"/>
</dbReference>
<feature type="domain" description="Lipoyl-binding" evidence="7">
    <location>
        <begin position="2"/>
        <end position="78"/>
    </location>
</feature>
<dbReference type="Pfam" id="PF00198">
    <property type="entry name" value="2-oxoacid_dh"/>
    <property type="match status" value="1"/>
</dbReference>
<dbReference type="PANTHER" id="PTHR23151:SF90">
    <property type="entry name" value="DIHYDROLIPOYLLYSINE-RESIDUE ACETYLTRANSFERASE COMPONENT OF PYRUVATE DEHYDROGENASE COMPLEX, MITOCHONDRIAL-RELATED"/>
    <property type="match status" value="1"/>
</dbReference>
<dbReference type="Pfam" id="PF00364">
    <property type="entry name" value="Biotin_lipoyl"/>
    <property type="match status" value="1"/>
</dbReference>
<dbReference type="SUPFAM" id="SSF47005">
    <property type="entry name" value="Peripheral subunit-binding domain of 2-oxo acid dehydrogenase complex"/>
    <property type="match status" value="1"/>
</dbReference>
<protein>
    <recommendedName>
        <fullName evidence="5">Dihydrolipoamide acetyltransferase component of pyruvate dehydrogenase complex</fullName>
        <ecNumber evidence="5">2.3.1.-</ecNumber>
    </recommendedName>
</protein>
<keyword evidence="10" id="KW-1185">Reference proteome</keyword>
<reference evidence="10" key="1">
    <citation type="submission" date="2017-02" db="EMBL/GenBank/DDBJ databases">
        <authorList>
            <person name="Varghese N."/>
            <person name="Submissions S."/>
        </authorList>
    </citation>
    <scope>NUCLEOTIDE SEQUENCE [LARGE SCALE GENOMIC DNA]</scope>
    <source>
        <strain evidence="10">SM117</strain>
    </source>
</reference>
<evidence type="ECO:0000313" key="10">
    <source>
        <dbReference type="Proteomes" id="UP000190989"/>
    </source>
</evidence>
<dbReference type="Gene3D" id="4.10.320.10">
    <property type="entry name" value="E3-binding domain"/>
    <property type="match status" value="1"/>
</dbReference>
<feature type="domain" description="Peripheral subunit-binding (PSBD)" evidence="8">
    <location>
        <begin position="129"/>
        <end position="166"/>
    </location>
</feature>
<evidence type="ECO:0000313" key="9">
    <source>
        <dbReference type="EMBL" id="SLK07987.1"/>
    </source>
</evidence>
<evidence type="ECO:0000256" key="2">
    <source>
        <dbReference type="ARBA" id="ARBA00007317"/>
    </source>
</evidence>
<evidence type="ECO:0000256" key="1">
    <source>
        <dbReference type="ARBA" id="ARBA00001938"/>
    </source>
</evidence>
<dbReference type="InterPro" id="IPR036625">
    <property type="entry name" value="E3-bd_dom_sf"/>
</dbReference>
<dbReference type="Gene3D" id="3.30.559.10">
    <property type="entry name" value="Chloramphenicol acetyltransferase-like domain"/>
    <property type="match status" value="1"/>
</dbReference>
<dbReference type="SUPFAM" id="SSF51230">
    <property type="entry name" value="Single hybrid motif"/>
    <property type="match status" value="1"/>
</dbReference>
<dbReference type="GO" id="GO:0045254">
    <property type="term" value="C:pyruvate dehydrogenase complex"/>
    <property type="evidence" value="ECO:0007669"/>
    <property type="project" value="InterPro"/>
</dbReference>
<dbReference type="EC" id="2.3.1.-" evidence="5"/>
<dbReference type="PROSITE" id="PS51826">
    <property type="entry name" value="PSBD"/>
    <property type="match status" value="1"/>
</dbReference>
<keyword evidence="5 9" id="KW-0808">Transferase</keyword>
<dbReference type="RefSeq" id="WP_079731454.1">
    <property type="nucleotide sequence ID" value="NZ_FVZE01000007.1"/>
</dbReference>
<dbReference type="Gene3D" id="2.40.50.100">
    <property type="match status" value="1"/>
</dbReference>
<keyword evidence="5" id="KW-0012">Acyltransferase</keyword>
<keyword evidence="9" id="KW-0670">Pyruvate</keyword>
<comment type="similarity">
    <text evidence="2 5">Belongs to the 2-oxoacid dehydrogenase family.</text>
</comment>
<dbReference type="Pfam" id="PF02817">
    <property type="entry name" value="E3_binding"/>
    <property type="match status" value="1"/>
</dbReference>
<evidence type="ECO:0000256" key="6">
    <source>
        <dbReference type="SAM" id="MobiDB-lite"/>
    </source>
</evidence>
<evidence type="ECO:0000256" key="3">
    <source>
        <dbReference type="ARBA" id="ARBA00022823"/>
    </source>
</evidence>
<dbReference type="InterPro" id="IPR023213">
    <property type="entry name" value="CAT-like_dom_sf"/>
</dbReference>
<organism evidence="9 10">
    <name type="scientific">Novosphingobium mathurense</name>
    <dbReference type="NCBI Taxonomy" id="428990"/>
    <lineage>
        <taxon>Bacteria</taxon>
        <taxon>Pseudomonadati</taxon>
        <taxon>Pseudomonadota</taxon>
        <taxon>Alphaproteobacteria</taxon>
        <taxon>Sphingomonadales</taxon>
        <taxon>Sphingomonadaceae</taxon>
        <taxon>Novosphingobium</taxon>
    </lineage>
</organism>